<dbReference type="GO" id="GO:0005737">
    <property type="term" value="C:cytoplasm"/>
    <property type="evidence" value="ECO:0007669"/>
    <property type="project" value="TreeGrafter"/>
</dbReference>
<evidence type="ECO:0000256" key="14">
    <source>
        <dbReference type="SAM" id="Phobius"/>
    </source>
</evidence>
<keyword evidence="6 14" id="KW-0812">Transmembrane</keyword>
<dbReference type="PANTHER" id="PTHR31741">
    <property type="entry name" value="OS02G0726500 PROTEIN-RELATED"/>
    <property type="match status" value="1"/>
</dbReference>
<evidence type="ECO:0000256" key="13">
    <source>
        <dbReference type="ARBA" id="ARBA00030350"/>
    </source>
</evidence>
<comment type="subcellular location">
    <subcellularLocation>
        <location evidence="1">Membrane</location>
        <topology evidence="1">Single-pass type II membrane protein</topology>
    </subcellularLocation>
</comment>
<dbReference type="GO" id="GO:0016757">
    <property type="term" value="F:glycosyltransferase activity"/>
    <property type="evidence" value="ECO:0007669"/>
    <property type="project" value="UniProtKB-KW"/>
</dbReference>
<evidence type="ECO:0000256" key="7">
    <source>
        <dbReference type="ARBA" id="ARBA00022968"/>
    </source>
</evidence>
<evidence type="ECO:0000256" key="1">
    <source>
        <dbReference type="ARBA" id="ARBA00004606"/>
    </source>
</evidence>
<evidence type="ECO:0000256" key="2">
    <source>
        <dbReference type="ARBA" id="ARBA00004881"/>
    </source>
</evidence>
<name>A0AAW1JSW6_SAPOF</name>
<evidence type="ECO:0000256" key="11">
    <source>
        <dbReference type="ARBA" id="ARBA00023253"/>
    </source>
</evidence>
<organism evidence="15 16">
    <name type="scientific">Saponaria officinalis</name>
    <name type="common">Common soapwort</name>
    <name type="synonym">Lychnis saponaria</name>
    <dbReference type="NCBI Taxonomy" id="3572"/>
    <lineage>
        <taxon>Eukaryota</taxon>
        <taxon>Viridiplantae</taxon>
        <taxon>Streptophyta</taxon>
        <taxon>Embryophyta</taxon>
        <taxon>Tracheophyta</taxon>
        <taxon>Spermatophyta</taxon>
        <taxon>Magnoliopsida</taxon>
        <taxon>eudicotyledons</taxon>
        <taxon>Gunneridae</taxon>
        <taxon>Pentapetalae</taxon>
        <taxon>Caryophyllales</taxon>
        <taxon>Caryophyllaceae</taxon>
        <taxon>Caryophylleae</taxon>
        <taxon>Saponaria</taxon>
    </lineage>
</organism>
<comment type="pathway">
    <text evidence="2">Glycan metabolism.</text>
</comment>
<evidence type="ECO:0000256" key="9">
    <source>
        <dbReference type="ARBA" id="ARBA00023136"/>
    </source>
</evidence>
<protein>
    <recommendedName>
        <fullName evidence="13">O-fucosyltransferase family protein</fullName>
    </recommendedName>
</protein>
<dbReference type="Proteomes" id="UP001443914">
    <property type="component" value="Unassembled WGS sequence"/>
</dbReference>
<keyword evidence="4" id="KW-0328">Glycosyltransferase</keyword>
<dbReference type="GO" id="GO:0016020">
    <property type="term" value="C:membrane"/>
    <property type="evidence" value="ECO:0007669"/>
    <property type="project" value="UniProtKB-SubCell"/>
</dbReference>
<dbReference type="AlphaFoldDB" id="A0AAW1JSW6"/>
<dbReference type="Pfam" id="PF10250">
    <property type="entry name" value="O-FucT"/>
    <property type="match status" value="1"/>
</dbReference>
<dbReference type="PIRSF" id="PIRSF009360">
    <property type="entry name" value="UCP009360"/>
    <property type="match status" value="1"/>
</dbReference>
<keyword evidence="16" id="KW-1185">Reference proteome</keyword>
<keyword evidence="9 14" id="KW-0472">Membrane</keyword>
<comment type="similarity">
    <text evidence="3">Belongs to the glycosyltransferase GT106 family.</text>
</comment>
<reference evidence="15" key="1">
    <citation type="submission" date="2024-03" db="EMBL/GenBank/DDBJ databases">
        <title>WGS assembly of Saponaria officinalis var. Norfolk2.</title>
        <authorList>
            <person name="Jenkins J."/>
            <person name="Shu S."/>
            <person name="Grimwood J."/>
            <person name="Barry K."/>
            <person name="Goodstein D."/>
            <person name="Schmutz J."/>
            <person name="Leebens-Mack J."/>
            <person name="Osbourn A."/>
        </authorList>
    </citation>
    <scope>NUCLEOTIDE SEQUENCE [LARGE SCALE GENOMIC DNA]</scope>
    <source>
        <strain evidence="15">JIC</strain>
    </source>
</reference>
<evidence type="ECO:0000313" key="16">
    <source>
        <dbReference type="Proteomes" id="UP001443914"/>
    </source>
</evidence>
<dbReference type="InterPro" id="IPR024709">
    <property type="entry name" value="FucosylTrfase_pln"/>
</dbReference>
<keyword evidence="7" id="KW-0735">Signal-anchor</keyword>
<evidence type="ECO:0000256" key="3">
    <source>
        <dbReference type="ARBA" id="ARBA00007737"/>
    </source>
</evidence>
<sequence length="501" mass="57489">MVKSLGKILENNTKQENLSENRKKLGIKYYIDGIKMEKLKNTMISRSKMAKKKMGMIQLVLSMVLVWGCLMQLLNLTEIWGPKVLSHVSSNEDTSSHIVPSKRMFESNGFLMVSSNGGLNQMRAGICDMVTIARYLNMTLVVPELDKTSFWNDQSEFDDIFDVNYFIKSLKDEVNIIKELPSNLKKRVNSENLFSMPPISWSNMTYYYNVVLPRVRKHTVIHFNKTDCRLANNGLPKDVQQFRCRVNYKSLRFTSPIEELGKRIVNNLKSKGPFLVLHLRYEMDMLAFSGCTEGCTPTEVEELTSLRYAYPWWKEKVINSSERRKAGLCPLTPAETALTLQALGIDPNIQIYIAAGDIYGGHSRLSTLQSAFPNLVKKETLLPYSDLAPFMNHSSQMAALDYMVSIESDIFVPTYGGNMAKLVEGHRRYMGYRKTINLDRRALVELIDEYKNGSLNWEKFSNRVKFVHRHLMGTSKTRLEIPGKPKLEDYFYSNPQECLPP</sequence>
<keyword evidence="5" id="KW-0808">Transferase</keyword>
<dbReference type="GO" id="GO:0006004">
    <property type="term" value="P:fucose metabolic process"/>
    <property type="evidence" value="ECO:0007669"/>
    <property type="project" value="UniProtKB-KW"/>
</dbReference>
<accession>A0AAW1JSW6</accession>
<evidence type="ECO:0000256" key="12">
    <source>
        <dbReference type="ARBA" id="ARBA00023277"/>
    </source>
</evidence>
<proteinExistence type="inferred from homology"/>
<keyword evidence="11" id="KW-0294">Fucose metabolism</keyword>
<evidence type="ECO:0000256" key="4">
    <source>
        <dbReference type="ARBA" id="ARBA00022676"/>
    </source>
</evidence>
<evidence type="ECO:0000313" key="15">
    <source>
        <dbReference type="EMBL" id="KAK9707118.1"/>
    </source>
</evidence>
<keyword evidence="12" id="KW-0119">Carbohydrate metabolism</keyword>
<dbReference type="CDD" id="cd11299">
    <property type="entry name" value="O-FucT_plant"/>
    <property type="match status" value="1"/>
</dbReference>
<keyword evidence="8 14" id="KW-1133">Transmembrane helix</keyword>
<dbReference type="InterPro" id="IPR019378">
    <property type="entry name" value="GDP-Fuc_O-FucTrfase"/>
</dbReference>
<comment type="caution">
    <text evidence="15">The sequence shown here is derived from an EMBL/GenBank/DDBJ whole genome shotgun (WGS) entry which is preliminary data.</text>
</comment>
<dbReference type="EMBL" id="JBDFQZ010000007">
    <property type="protein sequence ID" value="KAK9707118.1"/>
    <property type="molecule type" value="Genomic_DNA"/>
</dbReference>
<evidence type="ECO:0000256" key="10">
    <source>
        <dbReference type="ARBA" id="ARBA00023180"/>
    </source>
</evidence>
<keyword evidence="10" id="KW-0325">Glycoprotein</keyword>
<evidence type="ECO:0000256" key="5">
    <source>
        <dbReference type="ARBA" id="ARBA00022679"/>
    </source>
</evidence>
<dbReference type="PANTHER" id="PTHR31741:SF45">
    <property type="entry name" value="O-FUCOSYLTRANSFERASE FAMILY PROTEIN"/>
    <property type="match status" value="1"/>
</dbReference>
<evidence type="ECO:0000256" key="6">
    <source>
        <dbReference type="ARBA" id="ARBA00022692"/>
    </source>
</evidence>
<evidence type="ECO:0000256" key="8">
    <source>
        <dbReference type="ARBA" id="ARBA00022989"/>
    </source>
</evidence>
<gene>
    <name evidence="15" type="ORF">RND81_07G173600</name>
</gene>
<feature type="transmembrane region" description="Helical" evidence="14">
    <location>
        <begin position="55"/>
        <end position="74"/>
    </location>
</feature>